<reference evidence="7 8" key="1">
    <citation type="submission" date="2023-09" db="EMBL/GenBank/DDBJ databases">
        <authorList>
            <person name="Rey-Velasco X."/>
        </authorList>
    </citation>
    <scope>NUCLEOTIDE SEQUENCE [LARGE SCALE GENOMIC DNA]</scope>
    <source>
        <strain evidence="7 8">P117</strain>
    </source>
</reference>
<protein>
    <submittedName>
        <fullName evidence="7">S8 family peptidase</fullName>
        <ecNumber evidence="7">3.4.-.-</ecNumber>
    </submittedName>
</protein>
<feature type="domain" description="Peptidase S8/S53" evidence="6">
    <location>
        <begin position="146"/>
        <end position="443"/>
    </location>
</feature>
<dbReference type="Proteomes" id="UP001253545">
    <property type="component" value="Unassembled WGS sequence"/>
</dbReference>
<evidence type="ECO:0000313" key="7">
    <source>
        <dbReference type="EMBL" id="MDT0595616.1"/>
    </source>
</evidence>
<dbReference type="Pfam" id="PF00082">
    <property type="entry name" value="Peptidase_S8"/>
    <property type="match status" value="1"/>
</dbReference>
<feature type="active site" description="Charge relay system" evidence="5">
    <location>
        <position position="391"/>
    </location>
</feature>
<evidence type="ECO:0000256" key="4">
    <source>
        <dbReference type="ARBA" id="ARBA00022825"/>
    </source>
</evidence>
<evidence type="ECO:0000313" key="8">
    <source>
        <dbReference type="Proteomes" id="UP001253545"/>
    </source>
</evidence>
<dbReference type="PROSITE" id="PS51892">
    <property type="entry name" value="SUBTILASE"/>
    <property type="match status" value="1"/>
</dbReference>
<keyword evidence="2 5" id="KW-0645">Protease</keyword>
<feature type="active site" description="Charge relay system" evidence="5">
    <location>
        <position position="200"/>
    </location>
</feature>
<dbReference type="Gene3D" id="3.40.50.200">
    <property type="entry name" value="Peptidase S8/S53 domain"/>
    <property type="match status" value="1"/>
</dbReference>
<dbReference type="InterPro" id="IPR050131">
    <property type="entry name" value="Peptidase_S8_subtilisin-like"/>
</dbReference>
<comment type="similarity">
    <text evidence="1 5">Belongs to the peptidase S8 family.</text>
</comment>
<proteinExistence type="inferred from homology"/>
<evidence type="ECO:0000256" key="5">
    <source>
        <dbReference type="PROSITE-ProRule" id="PRU01240"/>
    </source>
</evidence>
<dbReference type="InterPro" id="IPR036852">
    <property type="entry name" value="Peptidase_S8/S53_dom_sf"/>
</dbReference>
<feature type="active site" description="Charge relay system" evidence="5">
    <location>
        <position position="155"/>
    </location>
</feature>
<accession>A0ABU2ZTM8</accession>
<keyword evidence="8" id="KW-1185">Reference proteome</keyword>
<dbReference type="RefSeq" id="WP_311369137.1">
    <property type="nucleotide sequence ID" value="NZ_JAVRHX010000003.1"/>
</dbReference>
<dbReference type="CDD" id="cd07487">
    <property type="entry name" value="Peptidases_S8_1"/>
    <property type="match status" value="1"/>
</dbReference>
<dbReference type="GO" id="GO:0016787">
    <property type="term" value="F:hydrolase activity"/>
    <property type="evidence" value="ECO:0007669"/>
    <property type="project" value="UniProtKB-KW"/>
</dbReference>
<dbReference type="PANTHER" id="PTHR43806">
    <property type="entry name" value="PEPTIDASE S8"/>
    <property type="match status" value="1"/>
</dbReference>
<keyword evidence="3 5" id="KW-0378">Hydrolase</keyword>
<dbReference type="Gene3D" id="3.30.70.80">
    <property type="entry name" value="Peptidase S8 propeptide/proteinase inhibitor I9"/>
    <property type="match status" value="1"/>
</dbReference>
<dbReference type="EMBL" id="JAVRHX010000003">
    <property type="protein sequence ID" value="MDT0595616.1"/>
    <property type="molecule type" value="Genomic_DNA"/>
</dbReference>
<dbReference type="PROSITE" id="PS00137">
    <property type="entry name" value="SUBTILASE_HIS"/>
    <property type="match status" value="1"/>
</dbReference>
<keyword evidence="4 5" id="KW-0720">Serine protease</keyword>
<gene>
    <name evidence="7" type="ORF">RM552_12230</name>
</gene>
<organism evidence="7 8">
    <name type="scientific">Glaciecola petra</name>
    <dbReference type="NCBI Taxonomy" id="3075602"/>
    <lineage>
        <taxon>Bacteria</taxon>
        <taxon>Pseudomonadati</taxon>
        <taxon>Pseudomonadota</taxon>
        <taxon>Gammaproteobacteria</taxon>
        <taxon>Alteromonadales</taxon>
        <taxon>Alteromonadaceae</taxon>
        <taxon>Glaciecola</taxon>
    </lineage>
</organism>
<name>A0ABU2ZTM8_9ALTE</name>
<evidence type="ECO:0000256" key="2">
    <source>
        <dbReference type="ARBA" id="ARBA00022670"/>
    </source>
</evidence>
<dbReference type="SUPFAM" id="SSF52743">
    <property type="entry name" value="Subtilisin-like"/>
    <property type="match status" value="1"/>
</dbReference>
<dbReference type="PANTHER" id="PTHR43806:SF11">
    <property type="entry name" value="CEREVISIN-RELATED"/>
    <property type="match status" value="1"/>
</dbReference>
<sequence length="619" mass="67204">MKAFNNTLIVLLISFIGGAIYFASKGHIGPEQEAENHWGNEIETKSYILQGSSAQRLNKVVTQVGGDVSREFPIINAVSAMLTPSQAEKIRALGSVTVQDDRTVMTMNNSILNKGQTKKLLKEFVINNDIVEQSNAKSLHEMGIKGRGITVAVIDSSANLGGAIGRFLFRDSASRPRIPVKYDAMRGRKNFRWNDDKNGHGTHVAGIIGSSIIDRKGTHNGIAPDVTILPVKAFDQNGESSYSKVLDALNWVFENRYRYKIRVVNMSLGADAVSHYWQDPINQAVMRLWDAGVVVVVSAGNNGKEMGITVPGNNPYALTVGAASDNDTPLDYTDDRIASFSAKGPTIEGFIKPEVVAYGTGIETKMDERFLVKLLRKSLWGENYSVVSGTSQAAALVSGIAALVLSENPYLSADDVKCRIISSAQLAHDGEMMTYSPFAQGAGMVDAYKAVMSDATGCANNGLDIHQDLLGTQHFAGPARVDDDGEFYIDLGNGKVFVEGTHWGNESMGLQGTHWGNETMGLQASHWGNEAMNLQGTHWGNEVMGLQGTHWGNETMGLQGTHWGNEVMGLLGTHWGNEIMGLQGTHWGNETMDLQSTDLNPEPVDPNIEVVVDESSWVD</sequence>
<dbReference type="InterPro" id="IPR015500">
    <property type="entry name" value="Peptidase_S8_subtilisin-rel"/>
</dbReference>
<dbReference type="InterPro" id="IPR022398">
    <property type="entry name" value="Peptidase_S8_His-AS"/>
</dbReference>
<dbReference type="InterPro" id="IPR037045">
    <property type="entry name" value="S8pro/Inhibitor_I9_sf"/>
</dbReference>
<evidence type="ECO:0000259" key="6">
    <source>
        <dbReference type="Pfam" id="PF00082"/>
    </source>
</evidence>
<evidence type="ECO:0000256" key="3">
    <source>
        <dbReference type="ARBA" id="ARBA00022801"/>
    </source>
</evidence>
<comment type="caution">
    <text evidence="7">The sequence shown here is derived from an EMBL/GenBank/DDBJ whole genome shotgun (WGS) entry which is preliminary data.</text>
</comment>
<dbReference type="InterPro" id="IPR000209">
    <property type="entry name" value="Peptidase_S8/S53_dom"/>
</dbReference>
<dbReference type="EC" id="3.4.-.-" evidence="7"/>
<evidence type="ECO:0000256" key="1">
    <source>
        <dbReference type="ARBA" id="ARBA00011073"/>
    </source>
</evidence>
<dbReference type="PRINTS" id="PR00723">
    <property type="entry name" value="SUBTILISIN"/>
</dbReference>